<comment type="caution">
    <text evidence="7">The sequence shown here is derived from an EMBL/GenBank/DDBJ whole genome shotgun (WGS) entry which is preliminary data.</text>
</comment>
<gene>
    <name evidence="7" type="ORF">CcCBS67573_g09501</name>
</gene>
<sequence length="831" mass="90176">MKDSGLSANTIAIVAGSAGAGVLIIALVVTFLCCAKRSSSSSLKQRDSSLSSNILRQEAAPMGTSTQGREIDQENQPAQLLKPLNAAAIGTTQKALRDYDPQMEDELRIQCNDLIAIKTVHDDGWGCGRHQQTGKQGFFPMDIFLPPSSATNSIYTRRVSSIYESNETNLRESVYDLPAVSDFERAADDTLGYSSIYSAYDSSEFDYTPTNSYMVMYAFEPAQSDELKLQVGEKIELKQEYDDGWGYGLNLNSFKEGVFPLDCLDAVSNGEEQSYRTRRRSIFNTSTKIAPNAARYMASPFCLPLKGTSMCPDFADFSAYIPITVSNRITDISSFDALLKESTDTTTAFGFGSLMRASETGGYHCTGWEGDKLRYFQSVLCGYFVGLGQASDRFINGAACNPTLTKLPLCAATAKTFEDSWDSVQSNATSCPMGPSSDATVYKNVILSTVAGLLSTEPGCLVGGRSDVANCGFASNAEKVSHCTSTGATDSCCASSSPSSISSAPLNATASASLSIASTRTSGFAATAMIATMTEAASIPRTTSAASTNQAASSAFSFTQLPMWAYAFAGAGLLVILVAILLICCIRKNNQMIARSSMKDKESGQEEERYQEILKDRKMSIEEAQNRVALSVSPATPLGVGGIHRSVYQYEPTMPDELGTQIGDEILLTAEYEDGWGQGQNLNTSMDGFFPLAILESYARSESALQANDKQVLSYNARGSSSLMRRSKYASVYSTATTDNKRESTMNYGEPKTYGVVEHYIPERDDELELYVGEKVELTQEYDDGWGFGINLNSNAEGVFPLFVLDAFSEKQTSDRASRLKRMSSLYARQY</sequence>
<dbReference type="Proteomes" id="UP000320333">
    <property type="component" value="Unassembled WGS sequence"/>
</dbReference>
<dbReference type="EMBL" id="QEAP01000860">
    <property type="protein sequence ID" value="TPX55166.1"/>
    <property type="molecule type" value="Genomic_DNA"/>
</dbReference>
<evidence type="ECO:0000256" key="5">
    <source>
        <dbReference type="SAM" id="Phobius"/>
    </source>
</evidence>
<keyword evidence="5" id="KW-0812">Transmembrane</keyword>
<keyword evidence="5" id="KW-0472">Membrane</keyword>
<organism evidence="7 8">
    <name type="scientific">Chytriomyces confervae</name>
    <dbReference type="NCBI Taxonomy" id="246404"/>
    <lineage>
        <taxon>Eukaryota</taxon>
        <taxon>Fungi</taxon>
        <taxon>Fungi incertae sedis</taxon>
        <taxon>Chytridiomycota</taxon>
        <taxon>Chytridiomycota incertae sedis</taxon>
        <taxon>Chytridiomycetes</taxon>
        <taxon>Chytridiales</taxon>
        <taxon>Chytriomycetaceae</taxon>
        <taxon>Chytriomyces</taxon>
    </lineage>
</organism>
<feature type="domain" description="SH3" evidence="6">
    <location>
        <begin position="639"/>
        <end position="700"/>
    </location>
</feature>
<dbReference type="Pfam" id="PF00018">
    <property type="entry name" value="SH3_1"/>
    <property type="match status" value="4"/>
</dbReference>
<feature type="region of interest" description="Disordered" evidence="4">
    <location>
        <begin position="46"/>
        <end position="71"/>
    </location>
</feature>
<feature type="domain" description="SH3" evidence="6">
    <location>
        <begin position="749"/>
        <end position="810"/>
    </location>
</feature>
<feature type="transmembrane region" description="Helical" evidence="5">
    <location>
        <begin position="12"/>
        <end position="32"/>
    </location>
</feature>
<dbReference type="PANTHER" id="PTHR46218">
    <property type="entry name" value="LASP"/>
    <property type="match status" value="1"/>
</dbReference>
<proteinExistence type="predicted"/>
<evidence type="ECO:0000313" key="7">
    <source>
        <dbReference type="EMBL" id="TPX55166.1"/>
    </source>
</evidence>
<protein>
    <recommendedName>
        <fullName evidence="6">SH3 domain-containing protein</fullName>
    </recommendedName>
</protein>
<dbReference type="PROSITE" id="PS50002">
    <property type="entry name" value="SH3"/>
    <property type="match status" value="4"/>
</dbReference>
<dbReference type="InterPro" id="IPR051759">
    <property type="entry name" value="LIM-SH3_domain_protein"/>
</dbReference>
<dbReference type="AlphaFoldDB" id="A0A507DUE1"/>
<keyword evidence="5" id="KW-1133">Transmembrane helix</keyword>
<dbReference type="InterPro" id="IPR001452">
    <property type="entry name" value="SH3_domain"/>
</dbReference>
<evidence type="ECO:0000259" key="6">
    <source>
        <dbReference type="PROSITE" id="PS50002"/>
    </source>
</evidence>
<dbReference type="SUPFAM" id="SSF50044">
    <property type="entry name" value="SH3-domain"/>
    <property type="match status" value="4"/>
</dbReference>
<keyword evidence="8" id="KW-1185">Reference proteome</keyword>
<reference evidence="7 8" key="1">
    <citation type="journal article" date="2019" name="Sci. Rep.">
        <title>Comparative genomics of chytrid fungi reveal insights into the obligate biotrophic and pathogenic lifestyle of Synchytrium endobioticum.</title>
        <authorList>
            <person name="van de Vossenberg B.T.L.H."/>
            <person name="Warris S."/>
            <person name="Nguyen H.D.T."/>
            <person name="van Gent-Pelzer M.P.E."/>
            <person name="Joly D.L."/>
            <person name="van de Geest H.C."/>
            <person name="Bonants P.J.M."/>
            <person name="Smith D.S."/>
            <person name="Levesque C.A."/>
            <person name="van der Lee T.A.J."/>
        </authorList>
    </citation>
    <scope>NUCLEOTIDE SEQUENCE [LARGE SCALE GENOMIC DNA]</scope>
    <source>
        <strain evidence="7 8">CBS 675.73</strain>
    </source>
</reference>
<accession>A0A507DUE1</accession>
<dbReference type="Gene3D" id="2.30.30.40">
    <property type="entry name" value="SH3 Domains"/>
    <property type="match status" value="4"/>
</dbReference>
<evidence type="ECO:0000256" key="3">
    <source>
        <dbReference type="PROSITE-ProRule" id="PRU00192"/>
    </source>
</evidence>
<feature type="domain" description="SH3" evidence="6">
    <location>
        <begin position="208"/>
        <end position="269"/>
    </location>
</feature>
<keyword evidence="2" id="KW-0677">Repeat</keyword>
<feature type="transmembrane region" description="Helical" evidence="5">
    <location>
        <begin position="563"/>
        <end position="586"/>
    </location>
</feature>
<evidence type="ECO:0000313" key="8">
    <source>
        <dbReference type="Proteomes" id="UP000320333"/>
    </source>
</evidence>
<dbReference type="PANTHER" id="PTHR46218:SF4">
    <property type="entry name" value="LIM AND SH3 DOMAIN PROTEIN LASP"/>
    <property type="match status" value="1"/>
</dbReference>
<evidence type="ECO:0000256" key="1">
    <source>
        <dbReference type="ARBA" id="ARBA00022443"/>
    </source>
</evidence>
<dbReference type="STRING" id="246404.A0A507DUE1"/>
<keyword evidence="1 3" id="KW-0728">SH3 domain</keyword>
<evidence type="ECO:0000256" key="2">
    <source>
        <dbReference type="ARBA" id="ARBA00022737"/>
    </source>
</evidence>
<dbReference type="CDD" id="cd00174">
    <property type="entry name" value="SH3"/>
    <property type="match status" value="1"/>
</dbReference>
<evidence type="ECO:0000256" key="4">
    <source>
        <dbReference type="SAM" id="MobiDB-lite"/>
    </source>
</evidence>
<dbReference type="SMART" id="SM00326">
    <property type="entry name" value="SH3"/>
    <property type="match status" value="4"/>
</dbReference>
<name>A0A507DUE1_9FUNG</name>
<dbReference type="OrthoDB" id="5340910at2759"/>
<dbReference type="InterPro" id="IPR036028">
    <property type="entry name" value="SH3-like_dom_sf"/>
</dbReference>
<feature type="domain" description="SH3" evidence="6">
    <location>
        <begin position="88"/>
        <end position="149"/>
    </location>
</feature>